<feature type="coiled-coil region" evidence="1">
    <location>
        <begin position="783"/>
        <end position="828"/>
    </location>
</feature>
<feature type="coiled-coil region" evidence="1">
    <location>
        <begin position="64"/>
        <end position="91"/>
    </location>
</feature>
<keyword evidence="4" id="KW-1185">Reference proteome</keyword>
<evidence type="ECO:0000256" key="2">
    <source>
        <dbReference type="SAM" id="MobiDB-lite"/>
    </source>
</evidence>
<feature type="region of interest" description="Disordered" evidence="2">
    <location>
        <begin position="843"/>
        <end position="864"/>
    </location>
</feature>
<dbReference type="InParanoid" id="W5M891"/>
<dbReference type="AlphaFoldDB" id="W5M891"/>
<accession>W5M891</accession>
<feature type="coiled-coil region" evidence="1">
    <location>
        <begin position="636"/>
        <end position="695"/>
    </location>
</feature>
<dbReference type="EMBL" id="AHAT01012534">
    <property type="status" value="NOT_ANNOTATED_CDS"/>
    <property type="molecule type" value="Genomic_DNA"/>
</dbReference>
<reference evidence="3" key="2">
    <citation type="submission" date="2025-08" db="UniProtKB">
        <authorList>
            <consortium name="Ensembl"/>
        </authorList>
    </citation>
    <scope>IDENTIFICATION</scope>
</reference>
<evidence type="ECO:0000313" key="4">
    <source>
        <dbReference type="Proteomes" id="UP000018468"/>
    </source>
</evidence>
<feature type="compositionally biased region" description="Basic and acidic residues" evidence="2">
    <location>
        <begin position="966"/>
        <end position="975"/>
    </location>
</feature>
<dbReference type="Bgee" id="ENSLOCG00000003834">
    <property type="expression patterns" value="Expressed in ovary and 12 other cell types or tissues"/>
</dbReference>
<dbReference type="PANTHER" id="PTHR47615">
    <property type="entry name" value="COILED-COIL DOMAIN-CONTAINING PROTEIN 158"/>
    <property type="match status" value="1"/>
</dbReference>
<feature type="coiled-coil region" evidence="1">
    <location>
        <begin position="724"/>
        <end position="751"/>
    </location>
</feature>
<feature type="coiled-coil region" evidence="1">
    <location>
        <begin position="405"/>
        <end position="485"/>
    </location>
</feature>
<dbReference type="InterPro" id="IPR031809">
    <property type="entry name" value="CCDC158"/>
</dbReference>
<dbReference type="Pfam" id="PF15921">
    <property type="entry name" value="CCDC158"/>
    <property type="match status" value="1"/>
</dbReference>
<dbReference type="Ensembl" id="ENSLOCT00000004607.1">
    <property type="protein sequence ID" value="ENSLOCP00000004599.1"/>
    <property type="gene ID" value="ENSLOCG00000003834.1"/>
</dbReference>
<feature type="region of interest" description="Disordered" evidence="2">
    <location>
        <begin position="1010"/>
        <end position="1052"/>
    </location>
</feature>
<feature type="coiled-coil region" evidence="1">
    <location>
        <begin position="310"/>
        <end position="355"/>
    </location>
</feature>
<dbReference type="PANTHER" id="PTHR47615:SF1">
    <property type="entry name" value="COILED-COIL DOMAIN-CONTAINING PROTEIN 158"/>
    <property type="match status" value="1"/>
</dbReference>
<feature type="coiled-coil region" evidence="1">
    <location>
        <begin position="235"/>
        <end position="277"/>
    </location>
</feature>
<dbReference type="Proteomes" id="UP000018468">
    <property type="component" value="Linkage group LG2"/>
</dbReference>
<name>W5M891_LEPOC</name>
<evidence type="ECO:0000256" key="1">
    <source>
        <dbReference type="SAM" id="Coils"/>
    </source>
</evidence>
<proteinExistence type="predicted"/>
<dbReference type="EMBL" id="AHAT01012533">
    <property type="status" value="NOT_ANNOTATED_CDS"/>
    <property type="molecule type" value="Genomic_DNA"/>
</dbReference>
<feature type="region of interest" description="Disordered" evidence="2">
    <location>
        <begin position="954"/>
        <end position="975"/>
    </location>
</feature>
<feature type="compositionally biased region" description="Polar residues" evidence="2">
    <location>
        <begin position="954"/>
        <end position="965"/>
    </location>
</feature>
<feature type="coiled-coil region" evidence="1">
    <location>
        <begin position="580"/>
        <end position="607"/>
    </location>
</feature>
<dbReference type="EMBL" id="AHAT01012535">
    <property type="status" value="NOT_ANNOTATED_CDS"/>
    <property type="molecule type" value="Genomic_DNA"/>
</dbReference>
<feature type="region of interest" description="Disordered" evidence="2">
    <location>
        <begin position="1094"/>
        <end position="1115"/>
    </location>
</feature>
<dbReference type="STRING" id="7918.ENSLOCP00000004599"/>
<evidence type="ECO:0000313" key="3">
    <source>
        <dbReference type="Ensembl" id="ENSLOCP00000004599.1"/>
    </source>
</evidence>
<dbReference type="GeneTree" id="ENSGT00390000013339"/>
<protein>
    <submittedName>
        <fullName evidence="3">Coiled-coil domain containing 158</fullName>
    </submittedName>
</protein>
<dbReference type="OMA" id="CIIQCQE"/>
<dbReference type="eggNOG" id="ENOG502QX0B">
    <property type="taxonomic scope" value="Eukaryota"/>
</dbReference>
<keyword evidence="1" id="KW-0175">Coiled coil</keyword>
<sequence length="1115" mass="126476">MEKISRSFGDPAPRPTSGLSVSLDTISEVNGQDVLTSSGQSAGLSLRYGLELEALRRSCGFPGKDLLEKALEEYGQQVKELQRRLSETCELHEQQKFHFRQSIIKLQTKLQESQIEKDALADIRQKESRGQAELINKLQASVRELEAARLAQEQEMRDAASRAEPLSRKRAAQEQALQEVRSELLAHEQRSGKKAHENEVTATLNDQNLGTALGKVLRALEAENAALRGRVLPVAEQLEAEKREGQLKADLILKQHQERMEQLILSHEQEVAALSEKLGSARCQATSIQRQMDIVQEQAANQSTMYLRQVTDLESTVSHLRSELREAKRMYEDKVESLEKKLILACSEAEAAQCERDQYSQESGDLDSQLCQLMANLHKAQEELNLEREQNKRLWDRDTGNSIAIDSLRRELDERSMEVQRLEALVKSLKEECRVQVERQLKAEQGKNEKTEEAANLCKELEVTKDLLRQAGEELKSDRAVLEERARALGETELDRKKLQLLLAEREGELQRRHEEGQRSRARLEGTVASLRASQAEAEALRLKLGERETMVDMLRQQMESVTQIAGQHSRNTETLHSERVQLLNELNGHKLDIQQLKRLLKKEQAVCAKRDHRLSELEQEQVQLLSVLSEKACCMKELTLEKQQLTADLEVQRIQLVSLTEEHESLKKTFSSKSEEMENMAAKLKAQLLATRSDLQQTTNTLRALEGADGHGMKVAMGMQRQITAKRGQIDALQSRIHFLEETLENLAQEKRYQASESRRLSQDLAAVTSEKNRLVTEVETLRFLERELKDKVTKLEAALDTLSERFSECQDLVQRQEQEVTRLKLQYALDVKELQGPNFRAAGGQQRPPSHSCPFPAPQQSSGHLPAVKYTASLSFHVQPKSTVLQENPTQELKALVKELRSVIEDDISPSALGRRRKCEPERPRTPALEKLSTFISDMRWCLSCRSEVTKDNSANSTLNRDSISSRKQSDTVLREPLTLHTADLHEGNLPSSLASQGFELSLLSATPRYTSSPRGRPSDRRSPVHSLLTTPAPVPRPQTEKSQEPPFPADRMAASEQMKKTGQTCRKLQGRLDSLQSLVEDLQMKNQEMSTMIKSQEKRMKKVKDRDELFSK</sequence>
<feature type="coiled-coil region" evidence="1">
    <location>
        <begin position="135"/>
        <end position="190"/>
    </location>
</feature>
<reference evidence="3" key="3">
    <citation type="submission" date="2025-09" db="UniProtKB">
        <authorList>
            <consortium name="Ensembl"/>
        </authorList>
    </citation>
    <scope>IDENTIFICATION</scope>
</reference>
<organism evidence="3 4">
    <name type="scientific">Lepisosteus oculatus</name>
    <name type="common">Spotted gar</name>
    <dbReference type="NCBI Taxonomy" id="7918"/>
    <lineage>
        <taxon>Eukaryota</taxon>
        <taxon>Metazoa</taxon>
        <taxon>Chordata</taxon>
        <taxon>Craniata</taxon>
        <taxon>Vertebrata</taxon>
        <taxon>Euteleostomi</taxon>
        <taxon>Actinopterygii</taxon>
        <taxon>Neopterygii</taxon>
        <taxon>Holostei</taxon>
        <taxon>Semionotiformes</taxon>
        <taxon>Lepisosteidae</taxon>
        <taxon>Lepisosteus</taxon>
    </lineage>
</organism>
<reference evidence="4" key="1">
    <citation type="submission" date="2011-12" db="EMBL/GenBank/DDBJ databases">
        <title>The Draft Genome of Lepisosteus oculatus.</title>
        <authorList>
            <consortium name="The Broad Institute Genome Assembly &amp; Analysis Group"/>
            <consortium name="Computational R&amp;D Group"/>
            <consortium name="and Sequencing Platform"/>
            <person name="Di Palma F."/>
            <person name="Alfoldi J."/>
            <person name="Johnson J."/>
            <person name="Berlin A."/>
            <person name="Gnerre S."/>
            <person name="Jaffe D."/>
            <person name="MacCallum I."/>
            <person name="Young S."/>
            <person name="Walker B.J."/>
            <person name="Lander E.S."/>
            <person name="Lindblad-Toh K."/>
        </authorList>
    </citation>
    <scope>NUCLEOTIDE SEQUENCE [LARGE SCALE GENOMIC DNA]</scope>
</reference>